<reference evidence="2" key="1">
    <citation type="submission" date="2018-05" db="EMBL/GenBank/DDBJ databases">
        <authorList>
            <person name="Lanie J.A."/>
            <person name="Ng W.-L."/>
            <person name="Kazmierczak K.M."/>
            <person name="Andrzejewski T.M."/>
            <person name="Davidsen T.M."/>
            <person name="Wayne K.J."/>
            <person name="Tettelin H."/>
            <person name="Glass J.I."/>
            <person name="Rusch D."/>
            <person name="Podicherti R."/>
            <person name="Tsui H.-C.T."/>
            <person name="Winkler M.E."/>
        </authorList>
    </citation>
    <scope>NUCLEOTIDE SEQUENCE</scope>
</reference>
<accession>A0A382F296</accession>
<dbReference type="SUPFAM" id="SSF54534">
    <property type="entry name" value="FKBP-like"/>
    <property type="match status" value="1"/>
</dbReference>
<dbReference type="PANTHER" id="PTHR47245">
    <property type="entry name" value="PEPTIDYLPROLYL ISOMERASE"/>
    <property type="match status" value="1"/>
</dbReference>
<organism evidence="2">
    <name type="scientific">marine metagenome</name>
    <dbReference type="NCBI Taxonomy" id="408172"/>
    <lineage>
        <taxon>unclassified sequences</taxon>
        <taxon>metagenomes</taxon>
        <taxon>ecological metagenomes</taxon>
    </lineage>
</organism>
<dbReference type="EMBL" id="UINC01047335">
    <property type="protein sequence ID" value="SVB56484.1"/>
    <property type="molecule type" value="Genomic_DNA"/>
</dbReference>
<evidence type="ECO:0000313" key="2">
    <source>
        <dbReference type="EMBL" id="SVB56484.1"/>
    </source>
</evidence>
<protein>
    <recommendedName>
        <fullName evidence="1">PpiC domain-containing protein</fullName>
    </recommendedName>
</protein>
<dbReference type="AlphaFoldDB" id="A0A382F296"/>
<dbReference type="Pfam" id="PF13616">
    <property type="entry name" value="Rotamase_3"/>
    <property type="match status" value="1"/>
</dbReference>
<dbReference type="InterPro" id="IPR046357">
    <property type="entry name" value="PPIase_dom_sf"/>
</dbReference>
<dbReference type="PROSITE" id="PS50198">
    <property type="entry name" value="PPIC_PPIASE_2"/>
    <property type="match status" value="1"/>
</dbReference>
<gene>
    <name evidence="2" type="ORF">METZ01_LOCUS209338</name>
</gene>
<feature type="non-terminal residue" evidence="2">
    <location>
        <position position="305"/>
    </location>
</feature>
<feature type="non-terminal residue" evidence="2">
    <location>
        <position position="1"/>
    </location>
</feature>
<name>A0A382F296_9ZZZZ</name>
<sequence length="305" mass="33269">VLLPTVMACADDPPALKIGEVAFSEVELLGLNNALRLQLAELTAFGLATARQELHIALAPILEKETDAALIRQAAAERLLSDQRIDDLHLRAHYLTNPKVELKVRHILFFSERWRPDTHRSEAHDKAESAIQRLASGEPFSDVAAELSEEPGAEGRQGLLQPGREGSWVPEFWNAALALEVGDISPVVETQYGFHVLRLEGREIVPFEEARPAIALEVASLIGSIEEAGRHLTRNDARASGVVLSKAMSVAIIREWDNRLLGWSTVLGFAPGLTPSQVKERARAALGSTEQLATIARTELEAVGP</sequence>
<dbReference type="Gene3D" id="3.10.50.40">
    <property type="match status" value="1"/>
</dbReference>
<dbReference type="GO" id="GO:0003755">
    <property type="term" value="F:peptidyl-prolyl cis-trans isomerase activity"/>
    <property type="evidence" value="ECO:0007669"/>
    <property type="project" value="InterPro"/>
</dbReference>
<proteinExistence type="predicted"/>
<dbReference type="InterPro" id="IPR000297">
    <property type="entry name" value="PPIase_PpiC"/>
</dbReference>
<feature type="domain" description="PpiC" evidence="1">
    <location>
        <begin position="99"/>
        <end position="201"/>
    </location>
</feature>
<dbReference type="InterPro" id="IPR050245">
    <property type="entry name" value="PrsA_foldase"/>
</dbReference>
<dbReference type="PANTHER" id="PTHR47245:SF2">
    <property type="entry name" value="PEPTIDYL-PROLYL CIS-TRANS ISOMERASE HP_0175-RELATED"/>
    <property type="match status" value="1"/>
</dbReference>
<evidence type="ECO:0000259" key="1">
    <source>
        <dbReference type="PROSITE" id="PS50198"/>
    </source>
</evidence>